<dbReference type="InterPro" id="IPR027417">
    <property type="entry name" value="P-loop_NTPase"/>
</dbReference>
<gene>
    <name evidence="1" type="ORF">EP073_08175</name>
</gene>
<evidence type="ECO:0000313" key="2">
    <source>
        <dbReference type="Proteomes" id="UP000287502"/>
    </source>
</evidence>
<proteinExistence type="predicted"/>
<sequence length="175" mass="21037">MTSTFIYYTSETQKDEWLSRILEFTDREHIGIVTSRLPVIGNLSVFENIMLPASYHFNLSLKEGRKMIENDLKRLGISHVIDARPDFLTDYERLLVKYLQVTYLQPKWIIIVSPRRMYAAEYEEKFKDFLRCETRDNSVIIDHINHRYLFQDLENYTELDFELWLEINLRTSNSK</sequence>
<keyword evidence="2" id="KW-1185">Reference proteome</keyword>
<dbReference type="RefSeq" id="WP_128466662.1">
    <property type="nucleotide sequence ID" value="NZ_CP035108.1"/>
</dbReference>
<dbReference type="SUPFAM" id="SSF52540">
    <property type="entry name" value="P-loop containing nucleoside triphosphate hydrolases"/>
    <property type="match status" value="1"/>
</dbReference>
<protein>
    <submittedName>
        <fullName evidence="1">Uncharacterized protein</fullName>
    </submittedName>
</protein>
<name>A0A3R5XXU4_9BACT</name>
<dbReference type="AlphaFoldDB" id="A0A3R5XXU4"/>
<dbReference type="OrthoDB" id="9791682at2"/>
<dbReference type="KEGG" id="gtl:EP073_08175"/>
<dbReference type="EMBL" id="CP035108">
    <property type="protein sequence ID" value="QAR33376.1"/>
    <property type="molecule type" value="Genomic_DNA"/>
</dbReference>
<accession>A0A3R5XXU4</accession>
<organism evidence="1 2">
    <name type="scientific">Geovibrio thiophilus</name>
    <dbReference type="NCBI Taxonomy" id="139438"/>
    <lineage>
        <taxon>Bacteria</taxon>
        <taxon>Pseudomonadati</taxon>
        <taxon>Deferribacterota</taxon>
        <taxon>Deferribacteres</taxon>
        <taxon>Deferribacterales</taxon>
        <taxon>Geovibrionaceae</taxon>
        <taxon>Geovibrio</taxon>
    </lineage>
</organism>
<dbReference type="Proteomes" id="UP000287502">
    <property type="component" value="Chromosome"/>
</dbReference>
<evidence type="ECO:0000313" key="1">
    <source>
        <dbReference type="EMBL" id="QAR33376.1"/>
    </source>
</evidence>
<reference evidence="1 2" key="1">
    <citation type="submission" date="2019-01" db="EMBL/GenBank/DDBJ databases">
        <title>Geovibrio thiophilus DSM 11263, complete genome.</title>
        <authorList>
            <person name="Spring S."/>
            <person name="Bunk B."/>
            <person name="Sproer C."/>
        </authorList>
    </citation>
    <scope>NUCLEOTIDE SEQUENCE [LARGE SCALE GENOMIC DNA]</scope>
    <source>
        <strain evidence="1 2">DSM 11263</strain>
    </source>
</reference>
<dbReference type="Gene3D" id="3.40.50.300">
    <property type="entry name" value="P-loop containing nucleotide triphosphate hydrolases"/>
    <property type="match status" value="1"/>
</dbReference>